<organism evidence="1 2">
    <name type="scientific">Colletotrichum truncatum</name>
    <name type="common">Anthracnose fungus</name>
    <name type="synonym">Colletotrichum capsici</name>
    <dbReference type="NCBI Taxonomy" id="5467"/>
    <lineage>
        <taxon>Eukaryota</taxon>
        <taxon>Fungi</taxon>
        <taxon>Dikarya</taxon>
        <taxon>Ascomycota</taxon>
        <taxon>Pezizomycotina</taxon>
        <taxon>Sordariomycetes</taxon>
        <taxon>Hypocreomycetidae</taxon>
        <taxon>Glomerellales</taxon>
        <taxon>Glomerellaceae</taxon>
        <taxon>Colletotrichum</taxon>
        <taxon>Colletotrichum truncatum species complex</taxon>
    </lineage>
</organism>
<protein>
    <submittedName>
        <fullName evidence="1">Uncharacterized protein</fullName>
    </submittedName>
</protein>
<proteinExistence type="predicted"/>
<sequence length="305" mass="33837">MADYKEAIAQTADARTNPREQPPANDYHKSPNGHDFIALDGQTTTSNHSTDAIGTMAKFPPTFRGKDTRRKLFPSTYYFDLSPPDEENSRSFSISYKDSGSILRWFSSGFEFQLHDGPYSSGRMLATVTGKLRVAYGFSGNLVTVTLPPVDGLPEYQQTLESKDNHIDGTFKTIAFHVDVNGITETFEWRRSRGNETRHANSCKAGFKLVQTTSFKPDAGGKRKVRDFGSSSDGGEILAVVTNNKTKSIFRYSESQFRISFMGRGLTGALGERWEVMVAVTGHLVWLADVISSQLGMAFFPLLLV</sequence>
<dbReference type="Proteomes" id="UP000805649">
    <property type="component" value="Unassembled WGS sequence"/>
</dbReference>
<gene>
    <name evidence="1" type="ORF">CTRU02_201068</name>
</gene>
<name>A0ACC3ZGD3_COLTU</name>
<evidence type="ECO:0000313" key="1">
    <source>
        <dbReference type="EMBL" id="KAL0943182.1"/>
    </source>
</evidence>
<evidence type="ECO:0000313" key="2">
    <source>
        <dbReference type="Proteomes" id="UP000805649"/>
    </source>
</evidence>
<accession>A0ACC3ZGD3</accession>
<dbReference type="EMBL" id="VUJX02000001">
    <property type="protein sequence ID" value="KAL0943182.1"/>
    <property type="molecule type" value="Genomic_DNA"/>
</dbReference>
<comment type="caution">
    <text evidence="1">The sequence shown here is derived from an EMBL/GenBank/DDBJ whole genome shotgun (WGS) entry which is preliminary data.</text>
</comment>
<keyword evidence="2" id="KW-1185">Reference proteome</keyword>
<reference evidence="1 2" key="1">
    <citation type="journal article" date="2020" name="Phytopathology">
        <title>Genome Sequence Resources of Colletotrichum truncatum, C. plurivorum, C. musicola, and C. sojae: Four Species Pathogenic to Soybean (Glycine max).</title>
        <authorList>
            <person name="Rogerio F."/>
            <person name="Boufleur T.R."/>
            <person name="Ciampi-Guillardi M."/>
            <person name="Sukno S.A."/>
            <person name="Thon M.R."/>
            <person name="Massola Junior N.S."/>
            <person name="Baroncelli R."/>
        </authorList>
    </citation>
    <scope>NUCLEOTIDE SEQUENCE [LARGE SCALE GENOMIC DNA]</scope>
    <source>
        <strain evidence="1 2">CMES1059</strain>
    </source>
</reference>